<gene>
    <name evidence="2" type="primary">LOC109127948</name>
</gene>
<protein>
    <submittedName>
        <fullName evidence="2">Uncharacterized protein LOC109127948</fullName>
    </submittedName>
</protein>
<reference evidence="1" key="1">
    <citation type="journal article" date="2014" name="Nat. Commun.">
        <title>The emerging biofuel crop Camelina sativa retains a highly undifferentiated hexaploid genome structure.</title>
        <authorList>
            <person name="Kagale S."/>
            <person name="Koh C."/>
            <person name="Nixon J."/>
            <person name="Bollina V."/>
            <person name="Clarke W.E."/>
            <person name="Tuteja R."/>
            <person name="Spillane C."/>
            <person name="Robinson S.J."/>
            <person name="Links M.G."/>
            <person name="Clarke C."/>
            <person name="Higgins E.E."/>
            <person name="Huebert T."/>
            <person name="Sharpe A.G."/>
            <person name="Parkin I.A."/>
        </authorList>
    </citation>
    <scope>NUCLEOTIDE SEQUENCE [LARGE SCALE GENOMIC DNA]</scope>
    <source>
        <strain evidence="1">cv. DH55</strain>
    </source>
</reference>
<dbReference type="GeneID" id="109127948"/>
<reference evidence="2" key="2">
    <citation type="submission" date="2025-08" db="UniProtKB">
        <authorList>
            <consortium name="RefSeq"/>
        </authorList>
    </citation>
    <scope>IDENTIFICATION</scope>
    <source>
        <tissue evidence="2">Leaf</tissue>
    </source>
</reference>
<dbReference type="RefSeq" id="XP_019089112.1">
    <property type="nucleotide sequence ID" value="XM_019233567.1"/>
</dbReference>
<proteinExistence type="predicted"/>
<organism evidence="1 2">
    <name type="scientific">Camelina sativa</name>
    <name type="common">False flax</name>
    <name type="synonym">Myagrum sativum</name>
    <dbReference type="NCBI Taxonomy" id="90675"/>
    <lineage>
        <taxon>Eukaryota</taxon>
        <taxon>Viridiplantae</taxon>
        <taxon>Streptophyta</taxon>
        <taxon>Embryophyta</taxon>
        <taxon>Tracheophyta</taxon>
        <taxon>Spermatophyta</taxon>
        <taxon>Magnoliopsida</taxon>
        <taxon>eudicotyledons</taxon>
        <taxon>Gunneridae</taxon>
        <taxon>Pentapetalae</taxon>
        <taxon>rosids</taxon>
        <taxon>malvids</taxon>
        <taxon>Brassicales</taxon>
        <taxon>Brassicaceae</taxon>
        <taxon>Camelineae</taxon>
        <taxon>Camelina</taxon>
    </lineage>
</organism>
<name>A0ABM1QQS4_CAMSA</name>
<keyword evidence="1" id="KW-1185">Reference proteome</keyword>
<evidence type="ECO:0000313" key="1">
    <source>
        <dbReference type="Proteomes" id="UP000694864"/>
    </source>
</evidence>
<evidence type="ECO:0000313" key="2">
    <source>
        <dbReference type="RefSeq" id="XP_019089112.1"/>
    </source>
</evidence>
<accession>A0ABM1QQS4</accession>
<dbReference type="Proteomes" id="UP000694864">
    <property type="component" value="Chromosome 12"/>
</dbReference>
<sequence>MTSCVASLSVSDDYCPKRGTLIRSLNYKIRQNYANKKNQKITFQPLIKSSLSEFSLPGTIIETALFTMFSDAGGALARRRRDIFSFSRLLYNSQRVFLLLVLLLPWNSSFPTPCSHKAPLHDETIKSLPVNLLYLVWNFFWPAFSMKEDCLLSTCSLTVISENSLSKIYRSKDLKTFVVLVASYLYWIPLKSNMSSPLDWSSVLTPEPVMILTTEGLSLTLPSSRPTAPCPYSRSGTLSTSPTKATLGFHLLGFSLCCGPLPLSQAIAKNPSPPAIHYRARFDYFISSPSPSISLFCFHGLINRRLCSCPEATNNTRCCEHSFQNLLLNCPLIKVYETLSGESIDEHSFLKALSLTHLVPLSEIQRNDIVISNSTSLVPIISAWSSRGFLGSSILCSSEWSEIYPCQIQSFSSFWVPLLLNSNLKPDPTSCVNLKRTTMVPNCHLSPKDRKLGSATINQGQIGCKFCVKLLNLHGHELHVREDSPALLRFDTQLF</sequence>